<feature type="compositionally biased region" description="Gly residues" evidence="1">
    <location>
        <begin position="21"/>
        <end position="30"/>
    </location>
</feature>
<dbReference type="AlphaFoldDB" id="A0ABD0UJ85"/>
<accession>A0ABD0UJ85</accession>
<protein>
    <submittedName>
        <fullName evidence="2">Uncharacterized protein</fullName>
    </submittedName>
</protein>
<sequence>MAGAGREAEVEVDSSWEEGPNGLGCEGIGTGKRKSSWRVLQIWDLKEQTDTFLSWEDFERGVEENSERAVRSHFINAGRSAIETSCRCKICVGFLGGDASGVEQILLIHKVCNFLLSLIRCTC</sequence>
<dbReference type="Proteomes" id="UP001552299">
    <property type="component" value="Unassembled WGS sequence"/>
</dbReference>
<evidence type="ECO:0000313" key="2">
    <source>
        <dbReference type="EMBL" id="KAL0912698.1"/>
    </source>
</evidence>
<evidence type="ECO:0000313" key="3">
    <source>
        <dbReference type="Proteomes" id="UP001552299"/>
    </source>
</evidence>
<proteinExistence type="predicted"/>
<dbReference type="EMBL" id="JANQDX010000014">
    <property type="protein sequence ID" value="KAL0912698.1"/>
    <property type="molecule type" value="Genomic_DNA"/>
</dbReference>
<evidence type="ECO:0000256" key="1">
    <source>
        <dbReference type="SAM" id="MobiDB-lite"/>
    </source>
</evidence>
<name>A0ABD0UJ85_DENTH</name>
<keyword evidence="3" id="KW-1185">Reference proteome</keyword>
<feature type="region of interest" description="Disordered" evidence="1">
    <location>
        <begin position="1"/>
        <end position="32"/>
    </location>
</feature>
<comment type="caution">
    <text evidence="2">The sequence shown here is derived from an EMBL/GenBank/DDBJ whole genome shotgun (WGS) entry which is preliminary data.</text>
</comment>
<reference evidence="2 3" key="1">
    <citation type="journal article" date="2024" name="Plant Biotechnol. J.">
        <title>Dendrobium thyrsiflorum genome and its molecular insights into genes involved in important horticultural traits.</title>
        <authorList>
            <person name="Chen B."/>
            <person name="Wang J.Y."/>
            <person name="Zheng P.J."/>
            <person name="Li K.L."/>
            <person name="Liang Y.M."/>
            <person name="Chen X.F."/>
            <person name="Zhang C."/>
            <person name="Zhao X."/>
            <person name="He X."/>
            <person name="Zhang G.Q."/>
            <person name="Liu Z.J."/>
            <person name="Xu Q."/>
        </authorList>
    </citation>
    <scope>NUCLEOTIDE SEQUENCE [LARGE SCALE GENOMIC DNA]</scope>
    <source>
        <strain evidence="2">GZMU011</strain>
    </source>
</reference>
<gene>
    <name evidence="2" type="ORF">M5K25_018689</name>
</gene>
<organism evidence="2 3">
    <name type="scientific">Dendrobium thyrsiflorum</name>
    <name type="common">Pinecone-like raceme dendrobium</name>
    <name type="synonym">Orchid</name>
    <dbReference type="NCBI Taxonomy" id="117978"/>
    <lineage>
        <taxon>Eukaryota</taxon>
        <taxon>Viridiplantae</taxon>
        <taxon>Streptophyta</taxon>
        <taxon>Embryophyta</taxon>
        <taxon>Tracheophyta</taxon>
        <taxon>Spermatophyta</taxon>
        <taxon>Magnoliopsida</taxon>
        <taxon>Liliopsida</taxon>
        <taxon>Asparagales</taxon>
        <taxon>Orchidaceae</taxon>
        <taxon>Epidendroideae</taxon>
        <taxon>Malaxideae</taxon>
        <taxon>Dendrobiinae</taxon>
        <taxon>Dendrobium</taxon>
    </lineage>
</organism>